<name>A0A6C0F8D2_9ZZZZ</name>
<organism evidence="3">
    <name type="scientific">viral metagenome</name>
    <dbReference type="NCBI Taxonomy" id="1070528"/>
    <lineage>
        <taxon>unclassified sequences</taxon>
        <taxon>metagenomes</taxon>
        <taxon>organismal metagenomes</taxon>
    </lineage>
</organism>
<dbReference type="Gene3D" id="3.30.460.10">
    <property type="entry name" value="Beta Polymerase, domain 2"/>
    <property type="match status" value="1"/>
</dbReference>
<dbReference type="Pfam" id="PF01909">
    <property type="entry name" value="NTP_transf_2"/>
    <property type="match status" value="1"/>
</dbReference>
<dbReference type="AlphaFoldDB" id="A0A6C0F8D2"/>
<dbReference type="GO" id="GO:0016779">
    <property type="term" value="F:nucleotidyltransferase activity"/>
    <property type="evidence" value="ECO:0007669"/>
    <property type="project" value="InterPro"/>
</dbReference>
<evidence type="ECO:0000313" key="3">
    <source>
        <dbReference type="EMBL" id="QHT36150.1"/>
    </source>
</evidence>
<accession>A0A6C0F8D2</accession>
<proteinExistence type="predicted"/>
<dbReference type="SUPFAM" id="SSF81301">
    <property type="entry name" value="Nucleotidyltransferase"/>
    <property type="match status" value="1"/>
</dbReference>
<sequence length="176" mass="21080">METTKNNLPDNVKKFFNGLSEYLNTKLLYYGSVQRKDYFPGKSDIDVDIFTDNVNSTINKMQHYLRVERKKFKKFVWIVNHNHHFTTGYKIFYKDPSGKFNAEFSIYDEKYKEDILKEHLGKTVLPLHATCLLIILKFLYYNLGLMDHDYFKYLKKKFLTIFIGKPDDMFIVLDQK</sequence>
<keyword evidence="1" id="KW-0472">Membrane</keyword>
<dbReference type="InterPro" id="IPR043519">
    <property type="entry name" value="NT_sf"/>
</dbReference>
<keyword evidence="1" id="KW-1133">Transmembrane helix</keyword>
<keyword evidence="1" id="KW-0812">Transmembrane</keyword>
<evidence type="ECO:0000256" key="1">
    <source>
        <dbReference type="SAM" id="Phobius"/>
    </source>
</evidence>
<dbReference type="EMBL" id="MN739031">
    <property type="protein sequence ID" value="QHT36150.1"/>
    <property type="molecule type" value="Genomic_DNA"/>
</dbReference>
<reference evidence="3" key="1">
    <citation type="journal article" date="2020" name="Nature">
        <title>Giant virus diversity and host interactions through global metagenomics.</title>
        <authorList>
            <person name="Schulz F."/>
            <person name="Roux S."/>
            <person name="Paez-Espino D."/>
            <person name="Jungbluth S."/>
            <person name="Walsh D.A."/>
            <person name="Denef V.J."/>
            <person name="McMahon K.D."/>
            <person name="Konstantinidis K.T."/>
            <person name="Eloe-Fadrosh E.A."/>
            <person name="Kyrpides N.C."/>
            <person name="Woyke T."/>
        </authorList>
    </citation>
    <scope>NUCLEOTIDE SEQUENCE</scope>
    <source>
        <strain evidence="3">GVMAG-M-3300009182-46</strain>
    </source>
</reference>
<protein>
    <recommendedName>
        <fullName evidence="2">Polymerase nucleotidyl transferase domain-containing protein</fullName>
    </recommendedName>
</protein>
<feature type="domain" description="Polymerase nucleotidyl transferase" evidence="2">
    <location>
        <begin position="13"/>
        <end position="67"/>
    </location>
</feature>
<dbReference type="InterPro" id="IPR002934">
    <property type="entry name" value="Polymerase_NTP_transf_dom"/>
</dbReference>
<evidence type="ECO:0000259" key="2">
    <source>
        <dbReference type="Pfam" id="PF01909"/>
    </source>
</evidence>
<feature type="transmembrane region" description="Helical" evidence="1">
    <location>
        <begin position="124"/>
        <end position="143"/>
    </location>
</feature>